<keyword evidence="1" id="KW-1133">Transmembrane helix</keyword>
<evidence type="ECO:0000256" key="1">
    <source>
        <dbReference type="SAM" id="Phobius"/>
    </source>
</evidence>
<proteinExistence type="predicted"/>
<reference evidence="2" key="1">
    <citation type="journal article" date="2020" name="Nature">
        <title>Giant virus diversity and host interactions through global metagenomics.</title>
        <authorList>
            <person name="Schulz F."/>
            <person name="Roux S."/>
            <person name="Paez-Espino D."/>
            <person name="Jungbluth S."/>
            <person name="Walsh D.A."/>
            <person name="Denef V.J."/>
            <person name="McMahon K.D."/>
            <person name="Konstantinidis K.T."/>
            <person name="Eloe-Fadrosh E.A."/>
            <person name="Kyrpides N.C."/>
            <person name="Woyke T."/>
        </authorList>
    </citation>
    <scope>NUCLEOTIDE SEQUENCE</scope>
    <source>
        <strain evidence="2">GVMAG-M-3300009161-52</strain>
    </source>
</reference>
<evidence type="ECO:0008006" key="3">
    <source>
        <dbReference type="Google" id="ProtNLM"/>
    </source>
</evidence>
<dbReference type="EMBL" id="MN738978">
    <property type="protein sequence ID" value="QHT33793.1"/>
    <property type="molecule type" value="Genomic_DNA"/>
</dbReference>
<keyword evidence="1" id="KW-0472">Membrane</keyword>
<accession>A0A6C0EZA0</accession>
<name>A0A6C0EZA0_9ZZZZ</name>
<feature type="transmembrane region" description="Helical" evidence="1">
    <location>
        <begin position="36"/>
        <end position="54"/>
    </location>
</feature>
<organism evidence="2">
    <name type="scientific">viral metagenome</name>
    <dbReference type="NCBI Taxonomy" id="1070528"/>
    <lineage>
        <taxon>unclassified sequences</taxon>
        <taxon>metagenomes</taxon>
        <taxon>organismal metagenomes</taxon>
    </lineage>
</organism>
<protein>
    <recommendedName>
        <fullName evidence="3">Glycosyltransferase</fullName>
    </recommendedName>
</protein>
<dbReference type="AlphaFoldDB" id="A0A6C0EZA0"/>
<evidence type="ECO:0000313" key="2">
    <source>
        <dbReference type="EMBL" id="QHT33793.1"/>
    </source>
</evidence>
<keyword evidence="1" id="KW-0812">Transmembrane</keyword>
<sequence length="403" mass="46966">MSQKSSFVSFRKTSMKSIKQFDNQVEKTVGYSTKSIIIGLVTVLIFIYVVMRLYRWYSTGSISGFVGEVPTMKRPFLNLYAVMKDGKEVATNIVFITHSFTRDDCEENYNKYKADGIHFLGLSSYSEFPGQISNPHDVLHDPKHKAYTYDYFNLTRGWCTVFREENNKKWIKEGFPRIQLAESDFGNYETHLPDPSVEKEYDFIYICLKDGDKKEGDKDCPQTWQAKIREFPTAKKLIDIMCKKYKLKGLLIGRIGCEIPPSCHQLMELTDFQEYSTFIKNFNKCKFILCASVLDASPRTVSESLCFNLPVLMNKNILGGWQYLSEETGEFFDPDNIENGFEPVLEKFMKKLNNNEYTPREWFIKNYGKYNSGKRLKEFVQSVFKESELNIKYDDVDYMKPGI</sequence>